<dbReference type="CDD" id="cd17471">
    <property type="entry name" value="MFS_Set"/>
    <property type="match status" value="1"/>
</dbReference>
<sequence length="390" mass="42303">MLLLGTGVSITMPYLSLYFTEDIGMSAGAFGVFMTVSSLSGVVVNSLIARRSDRGLDRKWIIMFAIISSALGYASYLVFHNYFILLIVVSLFSGLGAPIMPQIFAYAQESANASHSDDKTFAMSTLRSLFSLGFLIGPLAGTLFLSWMGYKGLFLGTTSIYLIIASLVFLFLKKHAVEKSTGKRKSIATASLKNRQIWLPFIAFIFLFAVIAINSLNTPLFIMNELHGTHTDVGLVVSVCAGLEIPIMLVLGALGRKISNHTLMMTACVIAIIYYIMISVSTQSWQLIAAQLLQASFIAMVLGNGLSYFMNLLPNSPGLSTTIYSNGSIIGRLVGNLGGGVIAQFAGFRHVYWVCLALVIFSLFILWRTRLGAEIGVQTGQTQSESGSLQ</sequence>
<feature type="transmembrane region" description="Helical" evidence="9">
    <location>
        <begin position="233"/>
        <end position="255"/>
    </location>
</feature>
<feature type="transmembrane region" description="Helical" evidence="9">
    <location>
        <begin position="23"/>
        <end position="48"/>
    </location>
</feature>
<gene>
    <name evidence="11" type="ORF">ACFPOG_16490</name>
</gene>
<feature type="transmembrane region" description="Helical" evidence="9">
    <location>
        <begin position="60"/>
        <end position="76"/>
    </location>
</feature>
<dbReference type="Pfam" id="PF07690">
    <property type="entry name" value="MFS_1"/>
    <property type="match status" value="1"/>
</dbReference>
<keyword evidence="8 9" id="KW-0472">Membrane</keyword>
<proteinExistence type="inferred from homology"/>
<dbReference type="PANTHER" id="PTHR23535">
    <property type="entry name" value="SUGAR EFFLUX TRANSPORTER A-RELATED"/>
    <property type="match status" value="1"/>
</dbReference>
<feature type="domain" description="Major facilitator superfamily (MFS) profile" evidence="10">
    <location>
        <begin position="1"/>
        <end position="370"/>
    </location>
</feature>
<keyword evidence="4" id="KW-1003">Cell membrane</keyword>
<comment type="caution">
    <text evidence="11">The sequence shown here is derived from an EMBL/GenBank/DDBJ whole genome shotgun (WGS) entry which is preliminary data.</text>
</comment>
<accession>A0ABW0K8Z3</accession>
<feature type="transmembrane region" description="Helical" evidence="9">
    <location>
        <begin position="351"/>
        <end position="367"/>
    </location>
</feature>
<feature type="transmembrane region" description="Helical" evidence="9">
    <location>
        <begin position="82"/>
        <end position="107"/>
    </location>
</feature>
<dbReference type="InterPro" id="IPR020846">
    <property type="entry name" value="MFS_dom"/>
</dbReference>
<dbReference type="Gene3D" id="1.20.1250.20">
    <property type="entry name" value="MFS general substrate transporter like domains"/>
    <property type="match status" value="2"/>
</dbReference>
<dbReference type="EMBL" id="JBHSMJ010000022">
    <property type="protein sequence ID" value="MFC5449853.1"/>
    <property type="molecule type" value="Genomic_DNA"/>
</dbReference>
<dbReference type="PROSITE" id="PS50850">
    <property type="entry name" value="MFS"/>
    <property type="match status" value="1"/>
</dbReference>
<organism evidence="11 12">
    <name type="scientific">Paenibacillus aestuarii</name>
    <dbReference type="NCBI Taxonomy" id="516965"/>
    <lineage>
        <taxon>Bacteria</taxon>
        <taxon>Bacillati</taxon>
        <taxon>Bacillota</taxon>
        <taxon>Bacilli</taxon>
        <taxon>Bacillales</taxon>
        <taxon>Paenibacillaceae</taxon>
        <taxon>Paenibacillus</taxon>
    </lineage>
</organism>
<comment type="similarity">
    <text evidence="2">Belongs to the major facilitator superfamily. Set transporter family.</text>
</comment>
<dbReference type="SUPFAM" id="SSF103473">
    <property type="entry name" value="MFS general substrate transporter"/>
    <property type="match status" value="1"/>
</dbReference>
<dbReference type="InterPro" id="IPR036259">
    <property type="entry name" value="MFS_trans_sf"/>
</dbReference>
<dbReference type="PANTHER" id="PTHR23535:SF2">
    <property type="entry name" value="SUGAR EFFLUX TRANSPORTER A-RELATED"/>
    <property type="match status" value="1"/>
</dbReference>
<evidence type="ECO:0000256" key="4">
    <source>
        <dbReference type="ARBA" id="ARBA00022475"/>
    </source>
</evidence>
<evidence type="ECO:0000256" key="8">
    <source>
        <dbReference type="ARBA" id="ARBA00023136"/>
    </source>
</evidence>
<keyword evidence="6 9" id="KW-0812">Transmembrane</keyword>
<evidence type="ECO:0000256" key="3">
    <source>
        <dbReference type="ARBA" id="ARBA00022448"/>
    </source>
</evidence>
<evidence type="ECO:0000256" key="1">
    <source>
        <dbReference type="ARBA" id="ARBA00004651"/>
    </source>
</evidence>
<feature type="transmembrane region" description="Helical" evidence="9">
    <location>
        <begin position="153"/>
        <end position="172"/>
    </location>
</feature>
<feature type="transmembrane region" description="Helical" evidence="9">
    <location>
        <begin position="128"/>
        <end position="147"/>
    </location>
</feature>
<feature type="transmembrane region" description="Helical" evidence="9">
    <location>
        <begin position="288"/>
        <end position="311"/>
    </location>
</feature>
<keyword evidence="3" id="KW-0813">Transport</keyword>
<dbReference type="RefSeq" id="WP_270884844.1">
    <property type="nucleotide sequence ID" value="NZ_JAQFVF010000080.1"/>
</dbReference>
<evidence type="ECO:0000256" key="7">
    <source>
        <dbReference type="ARBA" id="ARBA00022989"/>
    </source>
</evidence>
<evidence type="ECO:0000313" key="12">
    <source>
        <dbReference type="Proteomes" id="UP001596044"/>
    </source>
</evidence>
<keyword evidence="7 9" id="KW-1133">Transmembrane helix</keyword>
<evidence type="ECO:0000313" key="11">
    <source>
        <dbReference type="EMBL" id="MFC5449853.1"/>
    </source>
</evidence>
<reference evidence="12" key="1">
    <citation type="journal article" date="2019" name="Int. J. Syst. Evol. Microbiol.">
        <title>The Global Catalogue of Microorganisms (GCM) 10K type strain sequencing project: providing services to taxonomists for standard genome sequencing and annotation.</title>
        <authorList>
            <consortium name="The Broad Institute Genomics Platform"/>
            <consortium name="The Broad Institute Genome Sequencing Center for Infectious Disease"/>
            <person name="Wu L."/>
            <person name="Ma J."/>
        </authorList>
    </citation>
    <scope>NUCLEOTIDE SEQUENCE [LARGE SCALE GENOMIC DNA]</scope>
    <source>
        <strain evidence="12">KACC 11904</strain>
    </source>
</reference>
<feature type="transmembrane region" description="Helical" evidence="9">
    <location>
        <begin position="192"/>
        <end position="213"/>
    </location>
</feature>
<evidence type="ECO:0000259" key="10">
    <source>
        <dbReference type="PROSITE" id="PS50850"/>
    </source>
</evidence>
<dbReference type="Proteomes" id="UP001596044">
    <property type="component" value="Unassembled WGS sequence"/>
</dbReference>
<keyword evidence="5" id="KW-0762">Sugar transport</keyword>
<evidence type="ECO:0000256" key="6">
    <source>
        <dbReference type="ARBA" id="ARBA00022692"/>
    </source>
</evidence>
<name>A0ABW0K8Z3_9BACL</name>
<evidence type="ECO:0000256" key="2">
    <source>
        <dbReference type="ARBA" id="ARBA00006523"/>
    </source>
</evidence>
<protein>
    <submittedName>
        <fullName evidence="11">Sugar efflux transporter</fullName>
    </submittedName>
</protein>
<keyword evidence="12" id="KW-1185">Reference proteome</keyword>
<feature type="transmembrane region" description="Helical" evidence="9">
    <location>
        <begin position="262"/>
        <end position="282"/>
    </location>
</feature>
<evidence type="ECO:0000256" key="9">
    <source>
        <dbReference type="SAM" id="Phobius"/>
    </source>
</evidence>
<dbReference type="InterPro" id="IPR011701">
    <property type="entry name" value="MFS"/>
</dbReference>
<comment type="subcellular location">
    <subcellularLocation>
        <location evidence="1">Cell membrane</location>
        <topology evidence="1">Multi-pass membrane protein</topology>
    </subcellularLocation>
</comment>
<feature type="transmembrane region" description="Helical" evidence="9">
    <location>
        <begin position="323"/>
        <end position="345"/>
    </location>
</feature>
<evidence type="ECO:0000256" key="5">
    <source>
        <dbReference type="ARBA" id="ARBA00022597"/>
    </source>
</evidence>